<organism evidence="4 5">
    <name type="scientific">Xylanibacter rodentium</name>
    <dbReference type="NCBI Taxonomy" id="2736289"/>
    <lineage>
        <taxon>Bacteria</taxon>
        <taxon>Pseudomonadati</taxon>
        <taxon>Bacteroidota</taxon>
        <taxon>Bacteroidia</taxon>
        <taxon>Bacteroidales</taxon>
        <taxon>Prevotellaceae</taxon>
        <taxon>Xylanibacter</taxon>
    </lineage>
</organism>
<comment type="caution">
    <text evidence="4">The sequence shown here is derived from an EMBL/GenBank/DDBJ whole genome shotgun (WGS) entry which is preliminary data.</text>
</comment>
<feature type="signal peptide" evidence="2">
    <location>
        <begin position="1"/>
        <end position="21"/>
    </location>
</feature>
<dbReference type="EMBL" id="JABKKE010000008">
    <property type="protein sequence ID" value="NPE13918.1"/>
    <property type="molecule type" value="Genomic_DNA"/>
</dbReference>
<dbReference type="GeneID" id="82157351"/>
<evidence type="ECO:0000313" key="4">
    <source>
        <dbReference type="EMBL" id="NPE13918.1"/>
    </source>
</evidence>
<feature type="chain" id="PRO_5046050414" description="Peptidase C39-like domain-containing protein" evidence="2">
    <location>
        <begin position="22"/>
        <end position="267"/>
    </location>
</feature>
<dbReference type="InterPro" id="IPR039564">
    <property type="entry name" value="Peptidase_C39-like"/>
</dbReference>
<feature type="region of interest" description="Disordered" evidence="1">
    <location>
        <begin position="63"/>
        <end position="83"/>
    </location>
</feature>
<keyword evidence="5" id="KW-1185">Reference proteome</keyword>
<proteinExistence type="predicted"/>
<dbReference type="Proteomes" id="UP001193734">
    <property type="component" value="Unassembled WGS sequence"/>
</dbReference>
<dbReference type="RefSeq" id="WP_172174687.1">
    <property type="nucleotide sequence ID" value="NZ_CASGIA010000005.1"/>
</dbReference>
<evidence type="ECO:0000256" key="1">
    <source>
        <dbReference type="SAM" id="MobiDB-lite"/>
    </source>
</evidence>
<protein>
    <recommendedName>
        <fullName evidence="3">Peptidase C39-like domain-containing protein</fullName>
    </recommendedName>
</protein>
<reference evidence="4 5" key="1">
    <citation type="submission" date="2020-05" db="EMBL/GenBank/DDBJ databases">
        <title>Distinct polysaccharide utilization as determinants for interspecies competition between intestinal Prevotella spp.</title>
        <authorList>
            <person name="Galvez E.J.C."/>
            <person name="Iljazovic A."/>
            <person name="Strowig T."/>
        </authorList>
    </citation>
    <scope>NUCLEOTIDE SEQUENCE [LARGE SCALE GENOMIC DNA]</scope>
    <source>
        <strain evidence="4 5">PROD</strain>
    </source>
</reference>
<gene>
    <name evidence="4" type="ORF">HPS55_06190</name>
</gene>
<feature type="domain" description="Peptidase C39-like" evidence="3">
    <location>
        <begin position="121"/>
        <end position="243"/>
    </location>
</feature>
<sequence length="267" mass="31806">MKNCKFIILFLSLFYSINALACFDEDDDWRDDDFLWGGELPEYIVTPDDDDFWSDDFWNNDDDWDEDDDWSEDDDWDEDDDWNDYYDDIGYSSYSPDSDDKNYKEYTPNVKDKFIDMELKTKWERQEKGTKTCVVTAMEYVAKILGLDIHRNFYIYEYNQYINPHRDVNKDGIAPFEIEIFINKEFYADKIFYQSELMDAINSDNPILSIIDGSSEKLTTELHEIVIIGSTEDGNYYIYIDPMDGNYKTISYFKIQGPNFRINSSKH</sequence>
<evidence type="ECO:0000259" key="3">
    <source>
        <dbReference type="Pfam" id="PF13529"/>
    </source>
</evidence>
<name>A0ABX2AWV1_9BACT</name>
<accession>A0ABX2AWV1</accession>
<evidence type="ECO:0000313" key="5">
    <source>
        <dbReference type="Proteomes" id="UP001193734"/>
    </source>
</evidence>
<evidence type="ECO:0000256" key="2">
    <source>
        <dbReference type="SAM" id="SignalP"/>
    </source>
</evidence>
<dbReference type="Pfam" id="PF13529">
    <property type="entry name" value="Peptidase_C39_2"/>
    <property type="match status" value="1"/>
</dbReference>
<keyword evidence="2" id="KW-0732">Signal</keyword>